<evidence type="ECO:0000313" key="2">
    <source>
        <dbReference type="Proteomes" id="UP000516645"/>
    </source>
</evidence>
<evidence type="ECO:0000313" key="1">
    <source>
        <dbReference type="EMBL" id="QOC56049.1"/>
    </source>
</evidence>
<accession>A0A7L7STL0</accession>
<reference evidence="1 2" key="1">
    <citation type="submission" date="2020-07" db="EMBL/GenBank/DDBJ databases">
        <authorList>
            <person name="Bortz R.L."/>
            <person name="Bai C."/>
            <person name="Brody A."/>
            <person name="Douse D."/>
            <person name="Feder N.M."/>
            <person name="Fischer E."/>
            <person name="Kim I."/>
            <person name="Kornbau S."/>
            <person name="Malek C.E."/>
            <person name="Menendez J.A."/>
            <person name="Moore R.J."/>
            <person name="Pinkovsky V.I."/>
            <person name="Raghavan D."/>
            <person name="Reznik A.S."/>
            <person name="Sciarra A.R."/>
            <person name="Starinsky S.F."/>
            <person name="Vaughan O."/>
            <person name="Walker S.E."/>
            <person name="Wiemann J."/>
            <person name="Butela K.A."/>
            <person name="Garlena R.A."/>
            <person name="Russell D.A."/>
            <person name="Pope W.H."/>
            <person name="Jacobs-Sera D."/>
            <person name="Hatfull G.F."/>
        </authorList>
    </citation>
    <scope>NUCLEOTIDE SEQUENCE [LARGE SCALE GENOMIC DNA]</scope>
</reference>
<keyword evidence="2" id="KW-1185">Reference proteome</keyword>
<dbReference type="KEGG" id="vg:65128381"/>
<gene>
    <name evidence="1" type="primary">51</name>
    <name evidence="1" type="ORF">SEA_CLOWN_51</name>
</gene>
<dbReference type="Proteomes" id="UP000516645">
    <property type="component" value="Segment"/>
</dbReference>
<organism evidence="1 2">
    <name type="scientific">Gordonia phage Clown</name>
    <dbReference type="NCBI Taxonomy" id="2759393"/>
    <lineage>
        <taxon>Viruses</taxon>
        <taxon>Duplodnaviria</taxon>
        <taxon>Heunggongvirae</taxon>
        <taxon>Uroviricota</taxon>
        <taxon>Caudoviricetes</taxon>
        <taxon>Stackebrandtviridae</taxon>
        <taxon>Frickvirinae</taxon>
        <taxon>Clownvirus</taxon>
        <taxon>Clownvirus clown</taxon>
    </lineage>
</organism>
<dbReference type="GeneID" id="65128381"/>
<protein>
    <submittedName>
        <fullName evidence="1">Uncharacterized protein</fullName>
    </submittedName>
</protein>
<proteinExistence type="predicted"/>
<sequence>MGVDVSLFAVGEVSDERLAEANAYVTEHSPRQFGFNWEAWRAGDRDKAEKVGPFLHRSDESHLGEPIIEYGNIVRYWGPKYRRGPWPTIYGAIRVLQAALPECAIHYAGDSGYYWIGDVDDRDAPNLDLRDVGELSLVTPRRLDRMWKLYLDQIEVTA</sequence>
<dbReference type="RefSeq" id="YP_010110091.1">
    <property type="nucleotide sequence ID" value="NC_055867.1"/>
</dbReference>
<dbReference type="EMBL" id="MT771343">
    <property type="protein sequence ID" value="QOC56049.1"/>
    <property type="molecule type" value="Genomic_DNA"/>
</dbReference>
<name>A0A7L7STL0_9CAUD</name>